<gene>
    <name evidence="9" type="ORF">QTJ16_002040</name>
</gene>
<dbReference type="Gene3D" id="3.90.70.10">
    <property type="entry name" value="Cysteine proteinases"/>
    <property type="match status" value="2"/>
</dbReference>
<dbReference type="InterPro" id="IPR038765">
    <property type="entry name" value="Papain-like_cys_pep_sf"/>
</dbReference>
<dbReference type="GO" id="GO:0004843">
    <property type="term" value="F:cysteine-type deubiquitinase activity"/>
    <property type="evidence" value="ECO:0007669"/>
    <property type="project" value="UniProtKB-EC"/>
</dbReference>
<comment type="catalytic activity">
    <reaction evidence="1">
        <text>Thiol-dependent hydrolysis of ester, thioester, amide, peptide and isopeptide bonds formed by the C-terminal Gly of ubiquitin (a 76-residue protein attached to proteins as an intracellular targeting signal).</text>
        <dbReference type="EC" id="3.4.19.12"/>
    </reaction>
</comment>
<dbReference type="SUPFAM" id="SSF54001">
    <property type="entry name" value="Cysteine proteinases"/>
    <property type="match status" value="1"/>
</dbReference>
<evidence type="ECO:0000259" key="8">
    <source>
        <dbReference type="PROSITE" id="PS50235"/>
    </source>
</evidence>
<dbReference type="PROSITE" id="PS00972">
    <property type="entry name" value="USP_1"/>
    <property type="match status" value="1"/>
</dbReference>
<feature type="compositionally biased region" description="Polar residues" evidence="7">
    <location>
        <begin position="855"/>
        <end position="867"/>
    </location>
</feature>
<dbReference type="FunFam" id="3.90.70.10:FF:000122">
    <property type="entry name" value="Ubiquitin carboxyl-terminal hydrolase 2"/>
    <property type="match status" value="1"/>
</dbReference>
<dbReference type="GO" id="GO:0016579">
    <property type="term" value="P:protein deubiquitination"/>
    <property type="evidence" value="ECO:0007669"/>
    <property type="project" value="InterPro"/>
</dbReference>
<dbReference type="Pfam" id="PF00443">
    <property type="entry name" value="UCH"/>
    <property type="match status" value="1"/>
</dbReference>
<feature type="compositionally biased region" description="Pro residues" evidence="7">
    <location>
        <begin position="840"/>
        <end position="849"/>
    </location>
</feature>
<name>A0AAD9WEP9_9HELO</name>
<dbReference type="InterPro" id="IPR044635">
    <property type="entry name" value="UBP14-like"/>
</dbReference>
<evidence type="ECO:0000256" key="2">
    <source>
        <dbReference type="ARBA" id="ARBA00012759"/>
    </source>
</evidence>
<dbReference type="InterPro" id="IPR001394">
    <property type="entry name" value="Peptidase_C19_UCH"/>
</dbReference>
<dbReference type="GO" id="GO:0061136">
    <property type="term" value="P:regulation of proteasomal protein catabolic process"/>
    <property type="evidence" value="ECO:0007669"/>
    <property type="project" value="TreeGrafter"/>
</dbReference>
<evidence type="ECO:0000256" key="6">
    <source>
        <dbReference type="ARBA" id="ARBA00022807"/>
    </source>
</evidence>
<dbReference type="Pfam" id="PF13446">
    <property type="entry name" value="RPT"/>
    <property type="match status" value="4"/>
</dbReference>
<keyword evidence="10" id="KW-1185">Reference proteome</keyword>
<dbReference type="Proteomes" id="UP001285354">
    <property type="component" value="Unassembled WGS sequence"/>
</dbReference>
<dbReference type="CDD" id="cd02666">
    <property type="entry name" value="Peptidase_C19J"/>
    <property type="match status" value="1"/>
</dbReference>
<evidence type="ECO:0000256" key="3">
    <source>
        <dbReference type="ARBA" id="ARBA00022670"/>
    </source>
</evidence>
<keyword evidence="3" id="KW-0645">Protease</keyword>
<feature type="compositionally biased region" description="Polar residues" evidence="7">
    <location>
        <begin position="1267"/>
        <end position="1281"/>
    </location>
</feature>
<dbReference type="GO" id="GO:0043161">
    <property type="term" value="P:proteasome-mediated ubiquitin-dependent protein catabolic process"/>
    <property type="evidence" value="ECO:0007669"/>
    <property type="project" value="InterPro"/>
</dbReference>
<feature type="compositionally biased region" description="Basic and acidic residues" evidence="7">
    <location>
        <begin position="801"/>
        <end position="811"/>
    </location>
</feature>
<dbReference type="InterPro" id="IPR028889">
    <property type="entry name" value="USP"/>
</dbReference>
<feature type="region of interest" description="Disordered" evidence="7">
    <location>
        <begin position="1246"/>
        <end position="1281"/>
    </location>
</feature>
<proteinExistence type="predicted"/>
<keyword evidence="5" id="KW-0378">Hydrolase</keyword>
<dbReference type="EC" id="3.4.19.12" evidence="2"/>
<evidence type="ECO:0000256" key="7">
    <source>
        <dbReference type="SAM" id="MobiDB-lite"/>
    </source>
</evidence>
<sequence>MHRGPGKTAPRLIADLLNHDPRRKEKNGRNILADPAPHFNKGLPFAPHPSACRHSLVRNDAQTRAPVSKDEQPNEETTYLVSAYCIFCRCHFSIAVDFWRKGAQVACSQFDKENPLHHFHLTRSTSGKEVSEKHGSNRHEPLIEAHEFTCSGQKCAALLQIRISGPRFPKKLLEMINDKRKLAIRGRRVLDRDPTRYEGQDVSMPVHAFWYLRSYLSDAKSATNPTLLKKIAKRNKKYVVTFDDECDEIFEHLGFVSVEEPALIPEEGMCGYWQLPMITDDNRAFIDDVLLELDMLIGQVPPAEQQAANVRVVARAIPAMKDIQRSLGYFDYPTRSRTIDLSKEEHPYFQSLGAVDDFTDELLSWAYDRQCKCDPANKPYYFDCLEDIAKGRQSSDLQMKVTMAISIGEYGLKTLEEAYGLFGLLPDTSEGDDHVMGLYKSRIASAPKQKSEAMAALLVIAKHRNSEQIEALAKDNTVTYEEALELLCVVDDTPAEFVAASAVALASEMDKTRVTQALRIIAKKRGNDLSLQRAAASMESGITTDEAYNRLQIGASGPHVPDETILTYYQSLSSGAAAGSKASYAQALEQIAIARDSDFLLAKLNDPHADVPASMAEPIGLGNIGNTCYLNSLLQYLYTIKPFRDMVMDFQDYRMELTPENLKVKRVGGRKVEKNEIITAQKFVEELRGLFENLKTAPDRSIKPTKQLAELTLVSPEKKAEYMARRKSTSSASDPPNIASIMDGPGPVFGPQLPPRSASSTPLQSVEEDIKMIDNPIDNVNTRDDSSETTLVDLDPVPTKGENDTKAEGKYPSENSQAGSDPDVVMINGGSEPETSLPAPDKPPPIPPRNKPDLSISTNGHSSLSNDNDGDLLSFGAQQDVTEVMGNITHRLQCAIKPTGLEDDLEQIDIIRDTIYGTNTTYIEKGSSTATKLEAWPYLMAYPGKEGVIRDIYEALDVTYDQQMIDVEKAQAPQYASISKLPPILQIQVQRSGYDNILKKPAKNSTHMPFFETIYMDRYIANEDPAAMQRRRETWKWKSDLRDLEARYEALKNTREDINVPDALIAVKAYIEGLQEQQMEGIEISPDLPKALEDRIAEIAAELEEISKQIDVLKASLKRQFTEMREHEYKLHAVFIHRGEAGGGHYWIYIYDSEHSIWREYNDEHVTQVKDKERIFERTGGADGTPYYLVYVRTKQLKEMVDVVCREVPEIPMPVPATGEQMDVVVQEIDDDEETQVRHIEHVKPRPIRPKPVHETVTGWEREQRGGDQSSCLDANGRSWS</sequence>
<comment type="caution">
    <text evidence="9">The sequence shown here is derived from an EMBL/GenBank/DDBJ whole genome shotgun (WGS) entry which is preliminary data.</text>
</comment>
<protein>
    <recommendedName>
        <fullName evidence="2">ubiquitinyl hydrolase 1</fullName>
        <ecNumber evidence="2">3.4.19.12</ecNumber>
    </recommendedName>
</protein>
<evidence type="ECO:0000313" key="10">
    <source>
        <dbReference type="Proteomes" id="UP001285354"/>
    </source>
</evidence>
<evidence type="ECO:0000256" key="4">
    <source>
        <dbReference type="ARBA" id="ARBA00022786"/>
    </source>
</evidence>
<accession>A0AAD9WEP9</accession>
<keyword evidence="6" id="KW-0788">Thiol protease</keyword>
<evidence type="ECO:0000256" key="1">
    <source>
        <dbReference type="ARBA" id="ARBA00000707"/>
    </source>
</evidence>
<keyword evidence="4" id="KW-0833">Ubl conjugation pathway</keyword>
<dbReference type="GO" id="GO:0070628">
    <property type="term" value="F:proteasome binding"/>
    <property type="evidence" value="ECO:0007669"/>
    <property type="project" value="TreeGrafter"/>
</dbReference>
<dbReference type="InterPro" id="IPR018200">
    <property type="entry name" value="USP_CS"/>
</dbReference>
<organism evidence="9 10">
    <name type="scientific">Diplocarpon rosae</name>
    <dbReference type="NCBI Taxonomy" id="946125"/>
    <lineage>
        <taxon>Eukaryota</taxon>
        <taxon>Fungi</taxon>
        <taxon>Dikarya</taxon>
        <taxon>Ascomycota</taxon>
        <taxon>Pezizomycotina</taxon>
        <taxon>Leotiomycetes</taxon>
        <taxon>Helotiales</taxon>
        <taxon>Drepanopezizaceae</taxon>
        <taxon>Diplocarpon</taxon>
    </lineage>
</organism>
<dbReference type="InterPro" id="IPR025305">
    <property type="entry name" value="UCH_repeat_domain"/>
</dbReference>
<reference evidence="9" key="1">
    <citation type="submission" date="2023-06" db="EMBL/GenBank/DDBJ databases">
        <title>Draft genome of Marssonina rosae.</title>
        <authorList>
            <person name="Cheng Q."/>
        </authorList>
    </citation>
    <scope>NUCLEOTIDE SEQUENCE</scope>
    <source>
        <strain evidence="9">R4</strain>
    </source>
</reference>
<dbReference type="PROSITE" id="PS50235">
    <property type="entry name" value="USP_3"/>
    <property type="match status" value="1"/>
</dbReference>
<evidence type="ECO:0000313" key="9">
    <source>
        <dbReference type="EMBL" id="KAK2628937.1"/>
    </source>
</evidence>
<dbReference type="PROSITE" id="PS00973">
    <property type="entry name" value="USP_2"/>
    <property type="match status" value="1"/>
</dbReference>
<dbReference type="EMBL" id="JAUBYV010000002">
    <property type="protein sequence ID" value="KAK2628937.1"/>
    <property type="molecule type" value="Genomic_DNA"/>
</dbReference>
<feature type="domain" description="USP" evidence="8">
    <location>
        <begin position="619"/>
        <end position="1194"/>
    </location>
</feature>
<evidence type="ECO:0000256" key="5">
    <source>
        <dbReference type="ARBA" id="ARBA00022801"/>
    </source>
</evidence>
<dbReference type="PANTHER" id="PTHR43982:SF6">
    <property type="entry name" value="UBIQUITIN CARBOXYL-TERMINAL HYDROLASE 2-RELATED"/>
    <property type="match status" value="1"/>
</dbReference>
<feature type="region of interest" description="Disordered" evidence="7">
    <location>
        <begin position="720"/>
        <end position="871"/>
    </location>
</feature>
<dbReference type="PANTHER" id="PTHR43982">
    <property type="entry name" value="UBIQUITIN CARBOXYL-TERMINAL HYDROLASE"/>
    <property type="match status" value="1"/>
</dbReference>